<evidence type="ECO:0000313" key="2">
    <source>
        <dbReference type="EMBL" id="MDQ2585107.1"/>
    </source>
</evidence>
<protein>
    <submittedName>
        <fullName evidence="2">Uncharacterized protein</fullName>
    </submittedName>
</protein>
<dbReference type="EMBL" id="NSDM01000005">
    <property type="protein sequence ID" value="MDQ2585107.1"/>
    <property type="molecule type" value="Genomic_DNA"/>
</dbReference>
<accession>A0ABU0X0I2</accession>
<proteinExistence type="predicted"/>
<organism evidence="2 3">
    <name type="scientific">Saccharothrix yanglingensis</name>
    <dbReference type="NCBI Taxonomy" id="659496"/>
    <lineage>
        <taxon>Bacteria</taxon>
        <taxon>Bacillati</taxon>
        <taxon>Actinomycetota</taxon>
        <taxon>Actinomycetes</taxon>
        <taxon>Pseudonocardiales</taxon>
        <taxon>Pseudonocardiaceae</taxon>
        <taxon>Saccharothrix</taxon>
    </lineage>
</organism>
<sequence length="80" mass="8170">MAHSHIGRPATGDGADMAPDTIQQRAAEPNAARHTARGAVVASEDRCDACTHPLSAHDALGNRFCAATTATALTRGCICG</sequence>
<evidence type="ECO:0000313" key="3">
    <source>
        <dbReference type="Proteomes" id="UP001225605"/>
    </source>
</evidence>
<reference evidence="2 3" key="1">
    <citation type="submission" date="2017-06" db="EMBL/GenBank/DDBJ databases">
        <title>Cultured bacterium strain Saccharothrix yanglingensis Hhs.015.</title>
        <authorList>
            <person name="Xia Y."/>
        </authorList>
    </citation>
    <scope>NUCLEOTIDE SEQUENCE [LARGE SCALE GENOMIC DNA]</scope>
    <source>
        <strain evidence="2 3">Hhs.015</strain>
    </source>
</reference>
<feature type="region of interest" description="Disordered" evidence="1">
    <location>
        <begin position="1"/>
        <end position="37"/>
    </location>
</feature>
<name>A0ABU0X0I2_9PSEU</name>
<dbReference type="Proteomes" id="UP001225605">
    <property type="component" value="Unassembled WGS sequence"/>
</dbReference>
<gene>
    <name evidence="2" type="ORF">CKY47_14190</name>
</gene>
<dbReference type="NCBIfam" id="NF038206">
    <property type="entry name" value="RGCVC_fam"/>
    <property type="match status" value="1"/>
</dbReference>
<comment type="caution">
    <text evidence="2">The sequence shown here is derived from an EMBL/GenBank/DDBJ whole genome shotgun (WGS) entry which is preliminary data.</text>
</comment>
<keyword evidence="3" id="KW-1185">Reference proteome</keyword>
<evidence type="ECO:0000256" key="1">
    <source>
        <dbReference type="SAM" id="MobiDB-lite"/>
    </source>
</evidence>